<name>A0A645FZR3_9ZZZZ</name>
<dbReference type="EMBL" id="VSSQ01066627">
    <property type="protein sequence ID" value="MPN19130.1"/>
    <property type="molecule type" value="Genomic_DNA"/>
</dbReference>
<accession>A0A645FZR3</accession>
<gene>
    <name evidence="1" type="ORF">SDC9_166496</name>
</gene>
<sequence length="68" mass="6719">MRVRWFVLLFCAGLQACAVVAVADAAVTVVATTVKVGATVVETAVDVAAAGVDAAVGDDEEEAAPAAD</sequence>
<dbReference type="PROSITE" id="PS51257">
    <property type="entry name" value="PROKAR_LIPOPROTEIN"/>
    <property type="match status" value="1"/>
</dbReference>
<dbReference type="AlphaFoldDB" id="A0A645FZR3"/>
<organism evidence="1">
    <name type="scientific">bioreactor metagenome</name>
    <dbReference type="NCBI Taxonomy" id="1076179"/>
    <lineage>
        <taxon>unclassified sequences</taxon>
        <taxon>metagenomes</taxon>
        <taxon>ecological metagenomes</taxon>
    </lineage>
</organism>
<evidence type="ECO:0008006" key="2">
    <source>
        <dbReference type="Google" id="ProtNLM"/>
    </source>
</evidence>
<proteinExistence type="predicted"/>
<comment type="caution">
    <text evidence="1">The sequence shown here is derived from an EMBL/GenBank/DDBJ whole genome shotgun (WGS) entry which is preliminary data.</text>
</comment>
<evidence type="ECO:0000313" key="1">
    <source>
        <dbReference type="EMBL" id="MPN19130.1"/>
    </source>
</evidence>
<protein>
    <recommendedName>
        <fullName evidence="2">Lipoprotein</fullName>
    </recommendedName>
</protein>
<reference evidence="1" key="1">
    <citation type="submission" date="2019-08" db="EMBL/GenBank/DDBJ databases">
        <authorList>
            <person name="Kucharzyk K."/>
            <person name="Murdoch R.W."/>
            <person name="Higgins S."/>
            <person name="Loffler F."/>
        </authorList>
    </citation>
    <scope>NUCLEOTIDE SEQUENCE</scope>
</reference>